<evidence type="ECO:0000256" key="1">
    <source>
        <dbReference type="SAM" id="Phobius"/>
    </source>
</evidence>
<accession>A0A1F6ES08</accession>
<dbReference type="AlphaFoldDB" id="A0A1F6ES08"/>
<reference evidence="2 3" key="1">
    <citation type="journal article" date="2016" name="Nat. Commun.">
        <title>Thousands of microbial genomes shed light on interconnected biogeochemical processes in an aquifer system.</title>
        <authorList>
            <person name="Anantharaman K."/>
            <person name="Brown C.T."/>
            <person name="Hug L.A."/>
            <person name="Sharon I."/>
            <person name="Castelle C.J."/>
            <person name="Probst A.J."/>
            <person name="Thomas B.C."/>
            <person name="Singh A."/>
            <person name="Wilkins M.J."/>
            <person name="Karaoz U."/>
            <person name="Brodie E.L."/>
            <person name="Williams K.H."/>
            <person name="Hubbard S.S."/>
            <person name="Banfield J.F."/>
        </authorList>
    </citation>
    <scope>NUCLEOTIDE SEQUENCE [LARGE SCALE GENOMIC DNA]</scope>
</reference>
<organism evidence="2 3">
    <name type="scientific">Candidatus Kaiserbacteria bacterium RIFCSPLOWO2_01_FULL_55_19</name>
    <dbReference type="NCBI Taxonomy" id="1798516"/>
    <lineage>
        <taxon>Bacteria</taxon>
        <taxon>Candidatus Kaiseribacteriota</taxon>
    </lineage>
</organism>
<dbReference type="Proteomes" id="UP000176714">
    <property type="component" value="Unassembled WGS sequence"/>
</dbReference>
<keyword evidence="1" id="KW-0472">Membrane</keyword>
<protein>
    <submittedName>
        <fullName evidence="2">Uncharacterized protein</fullName>
    </submittedName>
</protein>
<gene>
    <name evidence="2" type="ORF">A2950_00045</name>
</gene>
<evidence type="ECO:0000313" key="3">
    <source>
        <dbReference type="Proteomes" id="UP000176714"/>
    </source>
</evidence>
<feature type="transmembrane region" description="Helical" evidence="1">
    <location>
        <begin position="20"/>
        <end position="39"/>
    </location>
</feature>
<sequence length="119" mass="13122">MENSMTTTIYPESGLNRITSGFGISAVITLVASMLLTIMKESYPPLLSFMKSISILGVKHHWLVHGLAIVILFYLLGWLFSSSRRDTNISGASLATILAWATVLSSLGIFGFYLMELFK</sequence>
<evidence type="ECO:0000313" key="2">
    <source>
        <dbReference type="EMBL" id="OGG76388.1"/>
    </source>
</evidence>
<keyword evidence="1" id="KW-0812">Transmembrane</keyword>
<feature type="transmembrane region" description="Helical" evidence="1">
    <location>
        <begin position="60"/>
        <end position="80"/>
    </location>
</feature>
<dbReference type="STRING" id="1798516.A2950_00045"/>
<dbReference type="EMBL" id="MFMD01000025">
    <property type="protein sequence ID" value="OGG76388.1"/>
    <property type="molecule type" value="Genomic_DNA"/>
</dbReference>
<feature type="transmembrane region" description="Helical" evidence="1">
    <location>
        <begin position="92"/>
        <end position="115"/>
    </location>
</feature>
<proteinExistence type="predicted"/>
<comment type="caution">
    <text evidence="2">The sequence shown here is derived from an EMBL/GenBank/DDBJ whole genome shotgun (WGS) entry which is preliminary data.</text>
</comment>
<keyword evidence="1" id="KW-1133">Transmembrane helix</keyword>
<name>A0A1F6ES08_9BACT</name>